<proteinExistence type="predicted"/>
<gene>
    <name evidence="2" type="ORF">V865_004753</name>
</gene>
<keyword evidence="1" id="KW-0812">Transmembrane</keyword>
<organism evidence="2 3">
    <name type="scientific">Kwoniella europaea PYCC6329</name>
    <dbReference type="NCBI Taxonomy" id="1423913"/>
    <lineage>
        <taxon>Eukaryota</taxon>
        <taxon>Fungi</taxon>
        <taxon>Dikarya</taxon>
        <taxon>Basidiomycota</taxon>
        <taxon>Agaricomycotina</taxon>
        <taxon>Tremellomycetes</taxon>
        <taxon>Tremellales</taxon>
        <taxon>Cryptococcaceae</taxon>
        <taxon>Kwoniella</taxon>
    </lineage>
</organism>
<keyword evidence="1" id="KW-1133">Transmembrane helix</keyword>
<keyword evidence="1" id="KW-0472">Membrane</keyword>
<feature type="transmembrane region" description="Helical" evidence="1">
    <location>
        <begin position="15"/>
        <end position="36"/>
    </location>
</feature>
<reference evidence="2 3" key="1">
    <citation type="submission" date="2024-01" db="EMBL/GenBank/DDBJ databases">
        <title>Comparative genomics of Cryptococcus and Kwoniella reveals pathogenesis evolution and contrasting modes of karyotype evolution via chromosome fusion or intercentromeric recombination.</title>
        <authorList>
            <person name="Coelho M.A."/>
            <person name="David-Palma M."/>
            <person name="Shea T."/>
            <person name="Bowers K."/>
            <person name="McGinley-Smith S."/>
            <person name="Mohammad A.W."/>
            <person name="Gnirke A."/>
            <person name="Yurkov A.M."/>
            <person name="Nowrousian M."/>
            <person name="Sun S."/>
            <person name="Cuomo C.A."/>
            <person name="Heitman J."/>
        </authorList>
    </citation>
    <scope>NUCLEOTIDE SEQUENCE [LARGE SCALE GENOMIC DNA]</scope>
    <source>
        <strain evidence="2 3">PYCC6329</strain>
    </source>
</reference>
<keyword evidence="3" id="KW-1185">Reference proteome</keyword>
<evidence type="ECO:0000313" key="2">
    <source>
        <dbReference type="EMBL" id="WWD06659.1"/>
    </source>
</evidence>
<feature type="transmembrane region" description="Helical" evidence="1">
    <location>
        <begin position="82"/>
        <end position="107"/>
    </location>
</feature>
<dbReference type="Proteomes" id="UP001358614">
    <property type="component" value="Chromosome 1"/>
</dbReference>
<accession>A0AAX4KL09</accession>
<feature type="transmembrane region" description="Helical" evidence="1">
    <location>
        <begin position="127"/>
        <end position="153"/>
    </location>
</feature>
<name>A0AAX4KL09_9TREE</name>
<dbReference type="EMBL" id="CP144089">
    <property type="protein sequence ID" value="WWD06659.1"/>
    <property type="molecule type" value="Genomic_DNA"/>
</dbReference>
<dbReference type="KEGG" id="ker:91103554"/>
<dbReference type="RefSeq" id="XP_066084626.1">
    <property type="nucleotide sequence ID" value="XM_066228529.1"/>
</dbReference>
<protein>
    <recommendedName>
        <fullName evidence="4">MARVEL domain-containing protein</fullName>
    </recommendedName>
</protein>
<sequence>MSSSYVTSSGPKIRYALFGITTLIFILSLLLNLLLPGFGYDSTGFINLWIHVFIGLNMLIYYPPAIYFALKNRRSRFDQAGGEVAVGVLITVSWLACVIFQLIFTSWELCDDPDSGFYTGEEGCQAGAIALSVLFLLNLLIHFGWTTWIIVLVHKRSNNKKERDEVYKISTHVLVRGGSRQIEHGKISDGDEEGLYNLRS</sequence>
<dbReference type="GeneID" id="91103554"/>
<evidence type="ECO:0008006" key="4">
    <source>
        <dbReference type="Google" id="ProtNLM"/>
    </source>
</evidence>
<dbReference type="AlphaFoldDB" id="A0AAX4KL09"/>
<evidence type="ECO:0000313" key="3">
    <source>
        <dbReference type="Proteomes" id="UP001358614"/>
    </source>
</evidence>
<feature type="transmembrane region" description="Helical" evidence="1">
    <location>
        <begin position="48"/>
        <end position="70"/>
    </location>
</feature>
<evidence type="ECO:0000256" key="1">
    <source>
        <dbReference type="SAM" id="Phobius"/>
    </source>
</evidence>